<dbReference type="InterPro" id="IPR002372">
    <property type="entry name" value="PQQ_rpt_dom"/>
</dbReference>
<dbReference type="Gene3D" id="2.40.10.480">
    <property type="match status" value="2"/>
</dbReference>
<dbReference type="PANTHER" id="PTHR34512">
    <property type="entry name" value="CELL SURFACE PROTEIN"/>
    <property type="match status" value="1"/>
</dbReference>
<evidence type="ECO:0000313" key="3">
    <source>
        <dbReference type="Proteomes" id="UP000246635"/>
    </source>
</evidence>
<dbReference type="AlphaFoldDB" id="A0A2V2Z0P2"/>
<proteinExistence type="predicted"/>
<dbReference type="RefSeq" id="WP_110044958.1">
    <property type="nucleotide sequence ID" value="NZ_CP054612.1"/>
</dbReference>
<dbReference type="InterPro" id="IPR011047">
    <property type="entry name" value="Quinoprotein_ADH-like_sf"/>
</dbReference>
<dbReference type="InterPro" id="IPR015943">
    <property type="entry name" value="WD40/YVTN_repeat-like_dom_sf"/>
</dbReference>
<evidence type="ECO:0000313" key="2">
    <source>
        <dbReference type="EMBL" id="PWW00740.1"/>
    </source>
</evidence>
<dbReference type="EMBL" id="QGTQ01000012">
    <property type="protein sequence ID" value="PWW00740.1"/>
    <property type="molecule type" value="Genomic_DNA"/>
</dbReference>
<dbReference type="Gene3D" id="2.130.10.10">
    <property type="entry name" value="YVTN repeat-like/Quinoprotein amine dehydrogenase"/>
    <property type="match status" value="1"/>
</dbReference>
<dbReference type="OrthoDB" id="9794322at2"/>
<dbReference type="PANTHER" id="PTHR34512:SF30">
    <property type="entry name" value="OUTER MEMBRANE PROTEIN ASSEMBLY FACTOR BAMB"/>
    <property type="match status" value="1"/>
</dbReference>
<name>A0A2V2Z0P2_9BACL</name>
<dbReference type="Proteomes" id="UP000246635">
    <property type="component" value="Unassembled WGS sequence"/>
</dbReference>
<sequence length="462" mass="50690">MKQKTNMVMPRWSKILIGAGATALLLFGALPETNTNQVLADQPAVSVNWGTYEVNAPYLKPQWSFAVSNWNSSYSGMESKAALAEDGRVIAIDSKGQLIALDAATGKSLWVNGNSWRPMLTYNQGTVYGALNDGRVCAISGAGNLKWRTAVKVEGIQSIEPNGDTIYVTANMKLYAFNAATGALRWQTEEKGLEYSAGFGGLQLVDGVIIRTYIVQGALSSSQINAYDAKTGKQLWTRFKSQDPIAIRGGLLYSVQDSYNMGNYETTDDGQIRESLVMHAINARTGEVKGTRTYSWTSKFDPTQSVQVGINGAPILDGDKLYIFQGEKLAQYDFSQYKPNAAPVKTWGQYLKDVYPLYAVHGDRMLYRNYNTGALTAMKLANGQVIGWQVDNPVVQTDIYDNGLYVGQSDGVFHAYDYATTKPIFSVKASSRYFGPTLKTNDMIIVQSKGMLQAVKLPAAMK</sequence>
<dbReference type="SUPFAM" id="SSF50998">
    <property type="entry name" value="Quinoprotein alcohol dehydrogenase-like"/>
    <property type="match status" value="1"/>
</dbReference>
<comment type="caution">
    <text evidence="2">The sequence shown here is derived from an EMBL/GenBank/DDBJ whole genome shotgun (WGS) entry which is preliminary data.</text>
</comment>
<feature type="domain" description="Pyrrolo-quinoline quinone repeat" evidence="1">
    <location>
        <begin position="133"/>
        <end position="386"/>
    </location>
</feature>
<organism evidence="2 3">
    <name type="scientific">Paenibacillus cellulosilyticus</name>
    <dbReference type="NCBI Taxonomy" id="375489"/>
    <lineage>
        <taxon>Bacteria</taxon>
        <taxon>Bacillati</taxon>
        <taxon>Bacillota</taxon>
        <taxon>Bacilli</taxon>
        <taxon>Bacillales</taxon>
        <taxon>Paenibacillaceae</taxon>
        <taxon>Paenibacillus</taxon>
    </lineage>
</organism>
<accession>A0A2V2Z0P2</accession>
<dbReference type="InterPro" id="IPR018391">
    <property type="entry name" value="PQQ_b-propeller_rpt"/>
</dbReference>
<dbReference type="SMART" id="SM00564">
    <property type="entry name" value="PQQ"/>
    <property type="match status" value="5"/>
</dbReference>
<gene>
    <name evidence="2" type="ORF">DFQ01_11293</name>
</gene>
<keyword evidence="3" id="KW-1185">Reference proteome</keyword>
<evidence type="ECO:0000259" key="1">
    <source>
        <dbReference type="Pfam" id="PF13360"/>
    </source>
</evidence>
<dbReference type="Pfam" id="PF13360">
    <property type="entry name" value="PQQ_2"/>
    <property type="match status" value="1"/>
</dbReference>
<protein>
    <submittedName>
        <fullName evidence="2">Outer membrane protein assembly factor BamB</fullName>
    </submittedName>
</protein>
<reference evidence="2 3" key="1">
    <citation type="submission" date="2018-05" db="EMBL/GenBank/DDBJ databases">
        <title>Genomic Encyclopedia of Type Strains, Phase III (KMG-III): the genomes of soil and plant-associated and newly described type strains.</title>
        <authorList>
            <person name="Whitman W."/>
        </authorList>
    </citation>
    <scope>NUCLEOTIDE SEQUENCE [LARGE SCALE GENOMIC DNA]</scope>
    <source>
        <strain evidence="2 3">CECT 5696</strain>
    </source>
</reference>